<proteinExistence type="predicted"/>
<name>A0A1F5BUU6_9BACT</name>
<evidence type="ECO:0000313" key="3">
    <source>
        <dbReference type="Proteomes" id="UP000176650"/>
    </source>
</evidence>
<accession>A0A1F5BUU6</accession>
<feature type="transmembrane region" description="Helical" evidence="1">
    <location>
        <begin position="51"/>
        <end position="71"/>
    </location>
</feature>
<comment type="caution">
    <text evidence="2">The sequence shown here is derived from an EMBL/GenBank/DDBJ whole genome shotgun (WGS) entry which is preliminary data.</text>
</comment>
<dbReference type="Proteomes" id="UP000176650">
    <property type="component" value="Unassembled WGS sequence"/>
</dbReference>
<keyword evidence="1" id="KW-0812">Transmembrane</keyword>
<dbReference type="EMBL" id="MEYS01000001">
    <property type="protein sequence ID" value="OGD34363.1"/>
    <property type="molecule type" value="Genomic_DNA"/>
</dbReference>
<reference evidence="2 3" key="1">
    <citation type="journal article" date="2016" name="Nat. Commun.">
        <title>Thousands of microbial genomes shed light on interconnected biogeochemical processes in an aquifer system.</title>
        <authorList>
            <person name="Anantharaman K."/>
            <person name="Brown C.T."/>
            <person name="Hug L.A."/>
            <person name="Sharon I."/>
            <person name="Castelle C.J."/>
            <person name="Probst A.J."/>
            <person name="Thomas B.C."/>
            <person name="Singh A."/>
            <person name="Wilkins M.J."/>
            <person name="Karaoz U."/>
            <person name="Brodie E.L."/>
            <person name="Williams K.H."/>
            <person name="Hubbard S.S."/>
            <person name="Banfield J.F."/>
        </authorList>
    </citation>
    <scope>NUCLEOTIDE SEQUENCE [LARGE SCALE GENOMIC DNA]</scope>
</reference>
<sequence length="168" mass="18974">MEEEETQEDVHAQGLRMARASSRPNANTLKTIQIKGAEKLLELIENGHKTVALILALLLAIISDFADWFGIPAIPLVGDSLDLITGGILTIFFWHIGGFIKWRVRLIQWGMTFFELLPFGLNDLFPSFTVGVLVAWHIIHKEAKQAEEQMELLGLNIEQLGELEREQQ</sequence>
<dbReference type="AlphaFoldDB" id="A0A1F5BUU6"/>
<protein>
    <submittedName>
        <fullName evidence="2">Uncharacterized protein</fullName>
    </submittedName>
</protein>
<keyword evidence="1" id="KW-1133">Transmembrane helix</keyword>
<dbReference type="STRING" id="1797298.A2988_02440"/>
<evidence type="ECO:0000256" key="1">
    <source>
        <dbReference type="SAM" id="Phobius"/>
    </source>
</evidence>
<feature type="transmembrane region" description="Helical" evidence="1">
    <location>
        <begin position="83"/>
        <end position="104"/>
    </location>
</feature>
<gene>
    <name evidence="2" type="ORF">A2988_02440</name>
</gene>
<organism evidence="2 3">
    <name type="scientific">Candidatus Azambacteria bacterium RIFCSPLOWO2_01_FULL_46_25</name>
    <dbReference type="NCBI Taxonomy" id="1797298"/>
    <lineage>
        <taxon>Bacteria</taxon>
        <taxon>Candidatus Azamiibacteriota</taxon>
    </lineage>
</organism>
<evidence type="ECO:0000313" key="2">
    <source>
        <dbReference type="EMBL" id="OGD34363.1"/>
    </source>
</evidence>
<keyword evidence="1" id="KW-0472">Membrane</keyword>